<evidence type="ECO:0000256" key="2">
    <source>
        <dbReference type="ARBA" id="ARBA00023125"/>
    </source>
</evidence>
<dbReference type="STRING" id="54262.CHITON_1775"/>
<evidence type="ECO:0000256" key="3">
    <source>
        <dbReference type="ARBA" id="ARBA00023163"/>
    </source>
</evidence>
<dbReference type="RefSeq" id="WP_068578676.1">
    <property type="nucleotide sequence ID" value="NZ_CP015193.1"/>
</dbReference>
<name>A0A170SS97_9EURY</name>
<dbReference type="InterPro" id="IPR019888">
    <property type="entry name" value="Tscrpt_reg_AsnC-like"/>
</dbReference>
<dbReference type="InterPro" id="IPR000485">
    <property type="entry name" value="AsnC-type_HTH_dom"/>
</dbReference>
<dbReference type="PRINTS" id="PR00033">
    <property type="entry name" value="HTHASNC"/>
</dbReference>
<evidence type="ECO:0000313" key="5">
    <source>
        <dbReference type="EMBL" id="ASJ16451.1"/>
    </source>
</evidence>
<gene>
    <name evidence="5" type="ORF">A3L04_04860</name>
    <name evidence="6" type="ORF">CHITON_1775</name>
</gene>
<organism evidence="6 7">
    <name type="scientific">Thermococcus chitonophagus</name>
    <dbReference type="NCBI Taxonomy" id="54262"/>
    <lineage>
        <taxon>Archaea</taxon>
        <taxon>Methanobacteriati</taxon>
        <taxon>Methanobacteriota</taxon>
        <taxon>Thermococci</taxon>
        <taxon>Thermococcales</taxon>
        <taxon>Thermococcaceae</taxon>
        <taxon>Thermococcus</taxon>
    </lineage>
</organism>
<dbReference type="InterPro" id="IPR011008">
    <property type="entry name" value="Dimeric_a/b-barrel"/>
</dbReference>
<keyword evidence="8" id="KW-1185">Reference proteome</keyword>
<feature type="domain" description="HTH asnC-type" evidence="4">
    <location>
        <begin position="4"/>
        <end position="64"/>
    </location>
</feature>
<evidence type="ECO:0000259" key="4">
    <source>
        <dbReference type="PROSITE" id="PS50956"/>
    </source>
</evidence>
<protein>
    <submittedName>
        <fullName evidence="5 6">Transcriptional regulator</fullName>
    </submittedName>
</protein>
<evidence type="ECO:0000313" key="6">
    <source>
        <dbReference type="EMBL" id="CUX78554.1"/>
    </source>
</evidence>
<dbReference type="Gene3D" id="3.30.70.920">
    <property type="match status" value="1"/>
</dbReference>
<dbReference type="InterPro" id="IPR036388">
    <property type="entry name" value="WH-like_DNA-bd_sf"/>
</dbReference>
<proteinExistence type="predicted"/>
<dbReference type="Proteomes" id="UP000250189">
    <property type="component" value="Chromosome"/>
</dbReference>
<dbReference type="GO" id="GO:0043200">
    <property type="term" value="P:response to amino acid"/>
    <property type="evidence" value="ECO:0007669"/>
    <property type="project" value="TreeGrafter"/>
</dbReference>
<dbReference type="SMART" id="SM00344">
    <property type="entry name" value="HTH_ASNC"/>
    <property type="match status" value="1"/>
</dbReference>
<dbReference type="SUPFAM" id="SSF54909">
    <property type="entry name" value="Dimeric alpha+beta barrel"/>
    <property type="match status" value="1"/>
</dbReference>
<dbReference type="InterPro" id="IPR036390">
    <property type="entry name" value="WH_DNA-bd_sf"/>
</dbReference>
<dbReference type="GO" id="GO:0043565">
    <property type="term" value="F:sequence-specific DNA binding"/>
    <property type="evidence" value="ECO:0007669"/>
    <property type="project" value="InterPro"/>
</dbReference>
<dbReference type="GeneID" id="33321882"/>
<dbReference type="PANTHER" id="PTHR30154">
    <property type="entry name" value="LEUCINE-RESPONSIVE REGULATORY PROTEIN"/>
    <property type="match status" value="1"/>
</dbReference>
<evidence type="ECO:0000313" key="8">
    <source>
        <dbReference type="Proteomes" id="UP000250189"/>
    </source>
</evidence>
<dbReference type="GO" id="GO:0005829">
    <property type="term" value="C:cytosol"/>
    <property type="evidence" value="ECO:0007669"/>
    <property type="project" value="TreeGrafter"/>
</dbReference>
<dbReference type="PANTHER" id="PTHR30154:SF34">
    <property type="entry name" value="TRANSCRIPTIONAL REGULATOR AZLB"/>
    <property type="match status" value="1"/>
</dbReference>
<reference evidence="7" key="1">
    <citation type="submission" date="2016-01" db="EMBL/GenBank/DDBJ databases">
        <authorList>
            <person name="Vorgias C.E."/>
        </authorList>
    </citation>
    <scope>NUCLEOTIDE SEQUENCE [LARGE SCALE GENOMIC DNA]</scope>
</reference>
<dbReference type="PROSITE" id="PS50956">
    <property type="entry name" value="HTH_ASNC_2"/>
    <property type="match status" value="1"/>
</dbReference>
<dbReference type="OrthoDB" id="14434at2157"/>
<reference evidence="6" key="2">
    <citation type="submission" date="2016-01" db="EMBL/GenBank/DDBJ databases">
        <authorList>
            <person name="McClelland M."/>
            <person name="Jain A."/>
            <person name="Saraogi P."/>
            <person name="Mendelson R."/>
            <person name="Westerman R."/>
            <person name="SanMiguel P."/>
            <person name="Csonka L."/>
        </authorList>
    </citation>
    <scope>NUCLEOTIDE SEQUENCE</scope>
    <source>
        <strain evidence="6">1</strain>
    </source>
</reference>
<accession>A0A170SS97</accession>
<evidence type="ECO:0000256" key="1">
    <source>
        <dbReference type="ARBA" id="ARBA00023015"/>
    </source>
</evidence>
<dbReference type="SUPFAM" id="SSF46785">
    <property type="entry name" value="Winged helix' DNA-binding domain"/>
    <property type="match status" value="1"/>
</dbReference>
<keyword evidence="3" id="KW-0804">Transcription</keyword>
<keyword evidence="2" id="KW-0238">DNA-binding</keyword>
<dbReference type="EMBL" id="LN999010">
    <property type="protein sequence ID" value="CUX78554.1"/>
    <property type="molecule type" value="Genomic_DNA"/>
</dbReference>
<evidence type="ECO:0000313" key="7">
    <source>
        <dbReference type="Proteomes" id="UP000093069"/>
    </source>
</evidence>
<sequence>MSKLSEKDWCIIELLKKNGRISDAEIARKLGMSKSAVRWRRTNLIRRGYIFISAYLRFDKVGYSYAIVLIKLNPAAKEEEIVRFMRKLMECKRTFEVYKTLGDYDLIVGFFGDNLEELTKEIESVLRGESTVKEYKVLVGVKTLKGLEVSFYDALAGK</sequence>
<reference evidence="5 8" key="3">
    <citation type="submission" date="2016-04" db="EMBL/GenBank/DDBJ databases">
        <title>Complete genome sequence of Thermococcus chitonophagus type strain GC74.</title>
        <authorList>
            <person name="Oger P.M."/>
        </authorList>
    </citation>
    <scope>NUCLEOTIDE SEQUENCE [LARGE SCALE GENOMIC DNA]</scope>
    <source>
        <strain evidence="5 8">GC74</strain>
    </source>
</reference>
<dbReference type="KEGG" id="tch:CHITON_1775"/>
<dbReference type="Pfam" id="PF13412">
    <property type="entry name" value="HTH_24"/>
    <property type="match status" value="1"/>
</dbReference>
<dbReference type="Gene3D" id="1.10.10.10">
    <property type="entry name" value="Winged helix-like DNA-binding domain superfamily/Winged helix DNA-binding domain"/>
    <property type="match status" value="1"/>
</dbReference>
<keyword evidence="1" id="KW-0805">Transcription regulation</keyword>
<dbReference type="Proteomes" id="UP000093069">
    <property type="component" value="Chromosome I"/>
</dbReference>
<dbReference type="AlphaFoldDB" id="A0A170SS97"/>
<dbReference type="EMBL" id="CP015193">
    <property type="protein sequence ID" value="ASJ16451.1"/>
    <property type="molecule type" value="Genomic_DNA"/>
</dbReference>